<feature type="chain" id="PRO_5045756366" evidence="9">
    <location>
        <begin position="20"/>
        <end position="274"/>
    </location>
</feature>
<organism evidence="11 12">
    <name type="scientific">Corallococcus macrosporus</name>
    <dbReference type="NCBI Taxonomy" id="35"/>
    <lineage>
        <taxon>Bacteria</taxon>
        <taxon>Pseudomonadati</taxon>
        <taxon>Myxococcota</taxon>
        <taxon>Myxococcia</taxon>
        <taxon>Myxococcales</taxon>
        <taxon>Cystobacterineae</taxon>
        <taxon>Myxococcaceae</taxon>
        <taxon>Corallococcus</taxon>
    </lineage>
</organism>
<keyword evidence="6" id="KW-0998">Cell outer membrane</keyword>
<keyword evidence="7" id="KW-0449">Lipoprotein</keyword>
<evidence type="ECO:0000256" key="8">
    <source>
        <dbReference type="SAM" id="MobiDB-lite"/>
    </source>
</evidence>
<evidence type="ECO:0000256" key="2">
    <source>
        <dbReference type="ARBA" id="ARBA00009509"/>
    </source>
</evidence>
<dbReference type="InterPro" id="IPR003282">
    <property type="entry name" value="T3SS_SctJ"/>
</dbReference>
<sequence length="274" mass="29171">MRSAPLRCLCFLLLLGASACRERIQHGLDERQANELQTVLVERGLDARKVPEPGKKPTWAIEVSDAQSSDAVRILAELGLPRLAAETGCDVFGGSGLVRSPLEEQVCRVRGMERELEKTLQTVDGVLLARVHLVVPPPPRPGQAAAPSKASAMLRAAPGGATRVRKSADTLRELIAGGVEGLSPEAVSLLVDEVTTHVEAPPPKGAPVPLRLRWVLALLEVLVTGLSGALVWTTLRWRHYQALAEQPPVAPPAPPAPPTPARPVVTPGSTRKLA</sequence>
<evidence type="ECO:0000259" key="10">
    <source>
        <dbReference type="Pfam" id="PF01514"/>
    </source>
</evidence>
<proteinExistence type="inferred from homology"/>
<keyword evidence="11" id="KW-0282">Flagellum</keyword>
<dbReference type="PANTHER" id="PTHR30046">
    <property type="entry name" value="FLAGELLAR M-RING PROTEIN"/>
    <property type="match status" value="1"/>
</dbReference>
<feature type="signal peptide" evidence="9">
    <location>
        <begin position="1"/>
        <end position="19"/>
    </location>
</feature>
<comment type="caution">
    <text evidence="11">The sequence shown here is derived from an EMBL/GenBank/DDBJ whole genome shotgun (WGS) entry which is preliminary data.</text>
</comment>
<dbReference type="EMBL" id="JAFIMU010000002">
    <property type="protein sequence ID" value="MBN8226349.1"/>
    <property type="molecule type" value="Genomic_DNA"/>
</dbReference>
<reference evidence="11 12" key="1">
    <citation type="submission" date="2021-02" db="EMBL/GenBank/DDBJ databases">
        <title>De Novo genome assembly of isolated myxobacteria.</title>
        <authorList>
            <person name="Stevens D.C."/>
        </authorList>
    </citation>
    <scope>NUCLEOTIDE SEQUENCE [LARGE SCALE GENOMIC DNA]</scope>
    <source>
        <strain evidence="11 12">ATCC 29039</strain>
    </source>
</reference>
<evidence type="ECO:0000313" key="12">
    <source>
        <dbReference type="Proteomes" id="UP000664052"/>
    </source>
</evidence>
<gene>
    <name evidence="11" type="ORF">JYK02_02380</name>
</gene>
<keyword evidence="11" id="KW-0969">Cilium</keyword>
<keyword evidence="3 9" id="KW-0732">Signal</keyword>
<evidence type="ECO:0000256" key="1">
    <source>
        <dbReference type="ARBA" id="ARBA00004459"/>
    </source>
</evidence>
<evidence type="ECO:0000256" key="7">
    <source>
        <dbReference type="ARBA" id="ARBA00023288"/>
    </source>
</evidence>
<evidence type="ECO:0000256" key="9">
    <source>
        <dbReference type="SAM" id="SignalP"/>
    </source>
</evidence>
<evidence type="ECO:0000256" key="4">
    <source>
        <dbReference type="ARBA" id="ARBA00023136"/>
    </source>
</evidence>
<dbReference type="InterPro" id="IPR045851">
    <property type="entry name" value="AMP-bd_C_sf"/>
</dbReference>
<dbReference type="Gene3D" id="3.30.300.30">
    <property type="match status" value="1"/>
</dbReference>
<comment type="similarity">
    <text evidence="2">Belongs to the YscJ lipoprotein family.</text>
</comment>
<dbReference type="Proteomes" id="UP000664052">
    <property type="component" value="Unassembled WGS sequence"/>
</dbReference>
<name>A0ABS3D3W9_9BACT</name>
<evidence type="ECO:0000256" key="3">
    <source>
        <dbReference type="ARBA" id="ARBA00022729"/>
    </source>
</evidence>
<keyword evidence="5" id="KW-0564">Palmitate</keyword>
<keyword evidence="4" id="KW-0472">Membrane</keyword>
<dbReference type="RefSeq" id="WP_207048216.1">
    <property type="nucleotide sequence ID" value="NZ_JAFIMU010000002.1"/>
</dbReference>
<feature type="domain" description="Flagellar M-ring N-terminal" evidence="10">
    <location>
        <begin position="41"/>
        <end position="190"/>
    </location>
</feature>
<evidence type="ECO:0000256" key="5">
    <source>
        <dbReference type="ARBA" id="ARBA00023139"/>
    </source>
</evidence>
<accession>A0ABS3D3W9</accession>
<comment type="subcellular location">
    <subcellularLocation>
        <location evidence="1">Cell outer membrane</location>
        <topology evidence="1">Lipid-anchor</topology>
    </subcellularLocation>
</comment>
<protein>
    <submittedName>
        <fullName evidence="11">Flagellar M-ring protein FliF</fullName>
    </submittedName>
</protein>
<keyword evidence="11" id="KW-0966">Cell projection</keyword>
<evidence type="ECO:0000313" key="11">
    <source>
        <dbReference type="EMBL" id="MBN8226349.1"/>
    </source>
</evidence>
<dbReference type="PANTHER" id="PTHR30046:SF2">
    <property type="entry name" value="YOP PROTEINS TRANSLOCATION LIPOPROTEIN J"/>
    <property type="match status" value="1"/>
</dbReference>
<evidence type="ECO:0000256" key="6">
    <source>
        <dbReference type="ARBA" id="ARBA00023237"/>
    </source>
</evidence>
<feature type="compositionally biased region" description="Pro residues" evidence="8">
    <location>
        <begin position="248"/>
        <end position="261"/>
    </location>
</feature>
<feature type="region of interest" description="Disordered" evidence="8">
    <location>
        <begin position="247"/>
        <end position="274"/>
    </location>
</feature>
<dbReference type="Gene3D" id="3.30.70.1530">
    <property type="entry name" value="Hypothetical protein rpa1041"/>
    <property type="match status" value="1"/>
</dbReference>
<dbReference type="InterPro" id="IPR006182">
    <property type="entry name" value="FliF_N_dom"/>
</dbReference>
<dbReference type="PRINTS" id="PR01338">
    <property type="entry name" value="TYPE3OMKPROT"/>
</dbReference>
<keyword evidence="12" id="KW-1185">Reference proteome</keyword>
<dbReference type="PROSITE" id="PS51257">
    <property type="entry name" value="PROKAR_LIPOPROTEIN"/>
    <property type="match status" value="1"/>
</dbReference>
<dbReference type="Pfam" id="PF01514">
    <property type="entry name" value="YscJ_FliF"/>
    <property type="match status" value="1"/>
</dbReference>
<dbReference type="InterPro" id="IPR043427">
    <property type="entry name" value="YscJ/FliF"/>
</dbReference>